<protein>
    <submittedName>
        <fullName evidence="3">Unannotated protein</fullName>
    </submittedName>
</protein>
<reference evidence="3" key="1">
    <citation type="submission" date="2020-05" db="EMBL/GenBank/DDBJ databases">
        <authorList>
            <person name="Chiriac C."/>
            <person name="Salcher M."/>
            <person name="Ghai R."/>
            <person name="Kavagutti S V."/>
        </authorList>
    </citation>
    <scope>NUCLEOTIDE SEQUENCE</scope>
</reference>
<proteinExistence type="inferred from homology"/>
<dbReference type="Pfam" id="PF13083">
    <property type="entry name" value="KH_KhpA-B"/>
    <property type="match status" value="1"/>
</dbReference>
<dbReference type="GO" id="GO:0003723">
    <property type="term" value="F:RNA binding"/>
    <property type="evidence" value="ECO:0007669"/>
    <property type="project" value="UniProtKB-KW"/>
</dbReference>
<accession>A0A6J6WJN5</accession>
<dbReference type="AlphaFoldDB" id="A0A6J6WJN5"/>
<dbReference type="HAMAP" id="MF_00088">
    <property type="entry name" value="KhpA"/>
    <property type="match status" value="1"/>
</dbReference>
<keyword evidence="1" id="KW-0963">Cytoplasm</keyword>
<dbReference type="EMBL" id="CAFAAB010000078">
    <property type="protein sequence ID" value="CAB4784950.1"/>
    <property type="molecule type" value="Genomic_DNA"/>
</dbReference>
<evidence type="ECO:0000313" key="3">
    <source>
        <dbReference type="EMBL" id="CAB4784950.1"/>
    </source>
</evidence>
<sequence>MSEYEAGDVNVVADEETNESNVDRAVYSASVLKYLATSMADEPEAVSVDIDDTPRGVKLSLHVGPDDMGRIIGRRGRTAQAIRTIVSAAGARDGVVTNVDIVD</sequence>
<gene>
    <name evidence="3" type="ORF">UFOPK2958_00780</name>
</gene>
<dbReference type="SUPFAM" id="SSF54814">
    <property type="entry name" value="Prokaryotic type KH domain (KH-domain type II)"/>
    <property type="match status" value="1"/>
</dbReference>
<evidence type="ECO:0000256" key="2">
    <source>
        <dbReference type="ARBA" id="ARBA00022884"/>
    </source>
</evidence>
<dbReference type="InterPro" id="IPR015946">
    <property type="entry name" value="KH_dom-like_a/b"/>
</dbReference>
<dbReference type="PROSITE" id="PS50084">
    <property type="entry name" value="KH_TYPE_1"/>
    <property type="match status" value="1"/>
</dbReference>
<dbReference type="InterPro" id="IPR009019">
    <property type="entry name" value="KH_sf_prok-type"/>
</dbReference>
<name>A0A6J6WJN5_9ZZZZ</name>
<organism evidence="3">
    <name type="scientific">freshwater metagenome</name>
    <dbReference type="NCBI Taxonomy" id="449393"/>
    <lineage>
        <taxon>unclassified sequences</taxon>
        <taxon>metagenomes</taxon>
        <taxon>ecological metagenomes</taxon>
    </lineage>
</organism>
<dbReference type="InterPro" id="IPR020627">
    <property type="entry name" value="KhpA"/>
</dbReference>
<dbReference type="PANTHER" id="PTHR34654:SF1">
    <property type="entry name" value="RNA-BINDING PROTEIN KHPA"/>
    <property type="match status" value="1"/>
</dbReference>
<dbReference type="PANTHER" id="PTHR34654">
    <property type="entry name" value="UPF0109 PROTEIN SCO5592"/>
    <property type="match status" value="1"/>
</dbReference>
<dbReference type="CDD" id="cd22533">
    <property type="entry name" value="KH-II_YlqC-like"/>
    <property type="match status" value="1"/>
</dbReference>
<dbReference type="Gene3D" id="3.30.300.20">
    <property type="match status" value="1"/>
</dbReference>
<evidence type="ECO:0000256" key="1">
    <source>
        <dbReference type="ARBA" id="ARBA00022490"/>
    </source>
</evidence>
<keyword evidence="2" id="KW-0694">RNA-binding</keyword>